<dbReference type="RefSeq" id="WP_126686204.1">
    <property type="nucleotide sequence ID" value="NZ_RYYV01000016.1"/>
</dbReference>
<dbReference type="CDD" id="cd00118">
    <property type="entry name" value="LysM"/>
    <property type="match status" value="1"/>
</dbReference>
<reference evidence="4 5" key="1">
    <citation type="submission" date="2018-12" db="EMBL/GenBank/DDBJ databases">
        <title>Dyella dinghuensis sp. nov. DHOA06 and Dyella choica sp. nov. 4M-K27, isolated from forest soil.</title>
        <authorList>
            <person name="Qiu L.-H."/>
            <person name="Gao Z.-H."/>
        </authorList>
    </citation>
    <scope>NUCLEOTIDE SEQUENCE [LARGE SCALE GENOMIC DNA]</scope>
    <source>
        <strain evidence="4 5">4M-K27</strain>
    </source>
</reference>
<protein>
    <submittedName>
        <fullName evidence="4">LysM peptidoglycan-binding domain-containing protein</fullName>
    </submittedName>
</protein>
<proteinExistence type="inferred from homology"/>
<dbReference type="SUPFAM" id="SSF51261">
    <property type="entry name" value="Duplicated hybrid motif"/>
    <property type="match status" value="1"/>
</dbReference>
<dbReference type="GO" id="GO:0009279">
    <property type="term" value="C:cell outer membrane"/>
    <property type="evidence" value="ECO:0007669"/>
    <property type="project" value="TreeGrafter"/>
</dbReference>
<dbReference type="EMBL" id="RYYV01000016">
    <property type="protein sequence ID" value="RUL72245.1"/>
    <property type="molecule type" value="Genomic_DNA"/>
</dbReference>
<evidence type="ECO:0000256" key="2">
    <source>
        <dbReference type="SAM" id="MobiDB-lite"/>
    </source>
</evidence>
<feature type="compositionally biased region" description="Low complexity" evidence="2">
    <location>
        <begin position="168"/>
        <end position="178"/>
    </location>
</feature>
<dbReference type="SMART" id="SM00257">
    <property type="entry name" value="LysM"/>
    <property type="match status" value="1"/>
</dbReference>
<dbReference type="CDD" id="cd12797">
    <property type="entry name" value="M23_peptidase"/>
    <property type="match status" value="1"/>
</dbReference>
<organism evidence="4 5">
    <name type="scientific">Dyella choica</name>
    <dbReference type="NCBI Taxonomy" id="1927959"/>
    <lineage>
        <taxon>Bacteria</taxon>
        <taxon>Pseudomonadati</taxon>
        <taxon>Pseudomonadota</taxon>
        <taxon>Gammaproteobacteria</taxon>
        <taxon>Lysobacterales</taxon>
        <taxon>Rhodanobacteraceae</taxon>
        <taxon>Dyella</taxon>
    </lineage>
</organism>
<evidence type="ECO:0000313" key="5">
    <source>
        <dbReference type="Proteomes" id="UP000274358"/>
    </source>
</evidence>
<dbReference type="InterPro" id="IPR016047">
    <property type="entry name" value="M23ase_b-sheet_dom"/>
</dbReference>
<evidence type="ECO:0000256" key="1">
    <source>
        <dbReference type="ARBA" id="ARBA00038420"/>
    </source>
</evidence>
<dbReference type="PROSITE" id="PS51782">
    <property type="entry name" value="LYSM"/>
    <property type="match status" value="1"/>
</dbReference>
<dbReference type="Gene3D" id="2.70.70.10">
    <property type="entry name" value="Glucose Permease (Domain IIA)"/>
    <property type="match status" value="1"/>
</dbReference>
<keyword evidence="5" id="KW-1185">Reference proteome</keyword>
<dbReference type="InterPro" id="IPR050570">
    <property type="entry name" value="Cell_wall_metabolism_enzyme"/>
</dbReference>
<comment type="caution">
    <text evidence="4">The sequence shown here is derived from an EMBL/GenBank/DDBJ whole genome shotgun (WGS) entry which is preliminary data.</text>
</comment>
<dbReference type="PANTHER" id="PTHR21666:SF263">
    <property type="entry name" value="MUREIN HYDROLASE ACTIVATOR NLPD"/>
    <property type="match status" value="1"/>
</dbReference>
<sequence>MKTLGDLAMLARMNGLTRWSAFAVIALALTGCSTVVVQPPPSASGSARPLPSAAQAGTYTVVKGDTLYSIAFRNGADFRDVAKLNGIASPYTIWPGQVLKLPGHGAAPAAAHVPSPVVAKAPAPATAAPVFQPVETKSATATPPAHASSVATAPAVAAHPLPPPNAAPAPSGNTVAANPTPATAAAAAPVVAASSGGTRVAGGVKWRWPASGQVVGRFQASAAIPGIDVAGKQGDSIVAAADGTVVYSGNGLVGYGELIIIKHNDSFLSAYGHNRKRLVTEGQQVKAGQQIAEMGSSGSTRDELQFQIRKDGNPVDPLEYLPSR</sequence>
<accession>A0A3S0RIL5</accession>
<feature type="domain" description="LysM" evidence="3">
    <location>
        <begin position="57"/>
        <end position="101"/>
    </location>
</feature>
<dbReference type="SUPFAM" id="SSF54106">
    <property type="entry name" value="LysM domain"/>
    <property type="match status" value="1"/>
</dbReference>
<dbReference type="InterPro" id="IPR011055">
    <property type="entry name" value="Dup_hybrid_motif"/>
</dbReference>
<comment type="similarity">
    <text evidence="1">Belongs to the E.coli NlpD/Haemophilus LppB family.</text>
</comment>
<name>A0A3S0RIL5_9GAMM</name>
<feature type="compositionally biased region" description="Low complexity" evidence="2">
    <location>
        <begin position="136"/>
        <end position="159"/>
    </location>
</feature>
<gene>
    <name evidence="4" type="ORF">EKH80_18155</name>
</gene>
<dbReference type="AlphaFoldDB" id="A0A3S0RIL5"/>
<dbReference type="PANTHER" id="PTHR21666">
    <property type="entry name" value="PEPTIDASE-RELATED"/>
    <property type="match status" value="1"/>
</dbReference>
<dbReference type="OrthoDB" id="9795421at2"/>
<dbReference type="Gene3D" id="3.10.350.10">
    <property type="entry name" value="LysM domain"/>
    <property type="match status" value="1"/>
</dbReference>
<evidence type="ECO:0000259" key="3">
    <source>
        <dbReference type="PROSITE" id="PS51782"/>
    </source>
</evidence>
<dbReference type="Proteomes" id="UP000274358">
    <property type="component" value="Unassembled WGS sequence"/>
</dbReference>
<dbReference type="InterPro" id="IPR018392">
    <property type="entry name" value="LysM"/>
</dbReference>
<dbReference type="PROSITE" id="PS51257">
    <property type="entry name" value="PROKAR_LIPOPROTEIN"/>
    <property type="match status" value="1"/>
</dbReference>
<feature type="region of interest" description="Disordered" evidence="2">
    <location>
        <begin position="136"/>
        <end position="178"/>
    </location>
</feature>
<dbReference type="InterPro" id="IPR036779">
    <property type="entry name" value="LysM_dom_sf"/>
</dbReference>
<dbReference type="Pfam" id="PF01551">
    <property type="entry name" value="Peptidase_M23"/>
    <property type="match status" value="1"/>
</dbReference>
<evidence type="ECO:0000313" key="4">
    <source>
        <dbReference type="EMBL" id="RUL72245.1"/>
    </source>
</evidence>
<dbReference type="Pfam" id="PF01476">
    <property type="entry name" value="LysM"/>
    <property type="match status" value="1"/>
</dbReference>
<dbReference type="GO" id="GO:0032153">
    <property type="term" value="C:cell division site"/>
    <property type="evidence" value="ECO:0007669"/>
    <property type="project" value="TreeGrafter"/>
</dbReference>
<dbReference type="GO" id="GO:0004222">
    <property type="term" value="F:metalloendopeptidase activity"/>
    <property type="evidence" value="ECO:0007669"/>
    <property type="project" value="TreeGrafter"/>
</dbReference>